<accession>A0A2U1K5C9</accession>
<name>A0A2U1K5C9_9BACI</name>
<dbReference type="EMBL" id="QCZG01000006">
    <property type="protein sequence ID" value="PWA12717.1"/>
    <property type="molecule type" value="Genomic_DNA"/>
</dbReference>
<dbReference type="Proteomes" id="UP000245998">
    <property type="component" value="Unassembled WGS sequence"/>
</dbReference>
<protein>
    <submittedName>
        <fullName evidence="3">UDP-2-acetamido-2,6-dideoxy-hexulose 4-reductase</fullName>
    </submittedName>
</protein>
<dbReference type="Gene3D" id="3.40.50.720">
    <property type="entry name" value="NAD(P)-binding Rossmann-like Domain"/>
    <property type="match status" value="1"/>
</dbReference>
<reference evidence="3 4" key="1">
    <citation type="submission" date="2018-04" db="EMBL/GenBank/DDBJ databases">
        <title>Camelliibacillus theae gen. nov., sp. nov., isolated from Pu'er tea.</title>
        <authorList>
            <person name="Niu L."/>
        </authorList>
    </citation>
    <scope>NUCLEOTIDE SEQUENCE [LARGE SCALE GENOMIC DNA]</scope>
    <source>
        <strain evidence="3 4">T8</strain>
    </source>
</reference>
<dbReference type="PANTHER" id="PTHR43000">
    <property type="entry name" value="DTDP-D-GLUCOSE 4,6-DEHYDRATASE-RELATED"/>
    <property type="match status" value="1"/>
</dbReference>
<dbReference type="InterPro" id="IPR001509">
    <property type="entry name" value="Epimerase_deHydtase"/>
</dbReference>
<dbReference type="Gene3D" id="3.90.25.10">
    <property type="entry name" value="UDP-galactose 4-epimerase, domain 1"/>
    <property type="match status" value="1"/>
</dbReference>
<comment type="caution">
    <text evidence="3">The sequence shown here is derived from an EMBL/GenBank/DDBJ whole genome shotgun (WGS) entry which is preliminary data.</text>
</comment>
<dbReference type="SUPFAM" id="SSF51735">
    <property type="entry name" value="NAD(P)-binding Rossmann-fold domains"/>
    <property type="match status" value="1"/>
</dbReference>
<keyword evidence="4" id="KW-1185">Reference proteome</keyword>
<evidence type="ECO:0000256" key="1">
    <source>
        <dbReference type="ARBA" id="ARBA00007637"/>
    </source>
</evidence>
<dbReference type="InterPro" id="IPR036291">
    <property type="entry name" value="NAD(P)-bd_dom_sf"/>
</dbReference>
<evidence type="ECO:0000259" key="2">
    <source>
        <dbReference type="Pfam" id="PF01370"/>
    </source>
</evidence>
<proteinExistence type="inferred from homology"/>
<comment type="similarity">
    <text evidence="1">Belongs to the NAD(P)-dependent epimerase/dehydratase family.</text>
</comment>
<organism evidence="3 4">
    <name type="scientific">Pueribacillus theae</name>
    <dbReference type="NCBI Taxonomy" id="2171751"/>
    <lineage>
        <taxon>Bacteria</taxon>
        <taxon>Bacillati</taxon>
        <taxon>Bacillota</taxon>
        <taxon>Bacilli</taxon>
        <taxon>Bacillales</taxon>
        <taxon>Bacillaceae</taxon>
        <taxon>Pueribacillus</taxon>
    </lineage>
</organism>
<feature type="domain" description="NAD-dependent epimerase/dehydratase" evidence="2">
    <location>
        <begin position="6"/>
        <end position="225"/>
    </location>
</feature>
<gene>
    <name evidence="3" type="ORF">DCC39_04590</name>
</gene>
<evidence type="ECO:0000313" key="3">
    <source>
        <dbReference type="EMBL" id="PWA12717.1"/>
    </source>
</evidence>
<evidence type="ECO:0000313" key="4">
    <source>
        <dbReference type="Proteomes" id="UP000245998"/>
    </source>
</evidence>
<dbReference type="AlphaFoldDB" id="A0A2U1K5C9"/>
<dbReference type="Pfam" id="PF01370">
    <property type="entry name" value="Epimerase"/>
    <property type="match status" value="1"/>
</dbReference>
<sequence>MENKKILITGATGFTGVHAVQYFKEKGYKVVGTSRKNANDQMLKVDLTRREEVFHIMEFVKPDYVLHLAGQNAVNTSWGDPLATFDVNLLAALHVLEAIRIHQPKAKTVVVGSALEDVLKEDHPASHPYGLSKTFQSWVARKWAELFGLHIVTVKPTNLIGPGFSNGVCALFAEKIANMEKRNQSATVTITNPDIKRDFLDVRDAVKGYDVVLQKGNSGECYEMGTGEFVSIKTIVKHYQEMAYLPFLVNIQHQSAQLTVPALNNEKLFKIGWKPTISLRKSLLDTLNFYRQNS</sequence>
<dbReference type="RefSeq" id="WP_116553708.1">
    <property type="nucleotide sequence ID" value="NZ_QCZG01000006.1"/>
</dbReference>
<dbReference type="OrthoDB" id="9779041at2"/>